<dbReference type="AlphaFoldDB" id="A0A9D2ACV8"/>
<feature type="domain" description="DUF5107" evidence="1">
    <location>
        <begin position="57"/>
        <end position="339"/>
    </location>
</feature>
<evidence type="ECO:0000313" key="3">
    <source>
        <dbReference type="Proteomes" id="UP000824193"/>
    </source>
</evidence>
<dbReference type="InterPro" id="IPR033396">
    <property type="entry name" value="DUF5107"/>
</dbReference>
<dbReference type="SUPFAM" id="SSF81901">
    <property type="entry name" value="HCP-like"/>
    <property type="match status" value="1"/>
</dbReference>
<dbReference type="Pfam" id="PF17128">
    <property type="entry name" value="DUF5107"/>
    <property type="match status" value="1"/>
</dbReference>
<gene>
    <name evidence="2" type="ORF">H9865_01985</name>
</gene>
<dbReference type="Gene3D" id="1.25.40.10">
    <property type="entry name" value="Tetratricopeptide repeat domain"/>
    <property type="match status" value="1"/>
</dbReference>
<evidence type="ECO:0000259" key="1">
    <source>
        <dbReference type="Pfam" id="PF17128"/>
    </source>
</evidence>
<protein>
    <submittedName>
        <fullName evidence="2">DUF5107 domain-containing protein</fullName>
    </submittedName>
</protein>
<accession>A0A9D2ACV8</accession>
<comment type="caution">
    <text evidence="2">The sequence shown here is derived from an EMBL/GenBank/DDBJ whole genome shotgun (WGS) entry which is preliminary data.</text>
</comment>
<dbReference type="EMBL" id="DXFW01000004">
    <property type="protein sequence ID" value="HIX04871.1"/>
    <property type="molecule type" value="Genomic_DNA"/>
</dbReference>
<evidence type="ECO:0000313" key="2">
    <source>
        <dbReference type="EMBL" id="HIX04871.1"/>
    </source>
</evidence>
<dbReference type="InterPro" id="IPR011990">
    <property type="entry name" value="TPR-like_helical_dom_sf"/>
</dbReference>
<organism evidence="2 3">
    <name type="scientific">Candidatus Allofournierella pullicola</name>
    <dbReference type="NCBI Taxonomy" id="2838596"/>
    <lineage>
        <taxon>Bacteria</taxon>
        <taxon>Bacillati</taxon>
        <taxon>Bacillota</taxon>
        <taxon>Clostridia</taxon>
        <taxon>Eubacteriales</taxon>
        <taxon>Oscillospiraceae</taxon>
        <taxon>Allofournierella</taxon>
    </lineage>
</organism>
<reference evidence="2" key="1">
    <citation type="journal article" date="2021" name="PeerJ">
        <title>Extensive microbial diversity within the chicken gut microbiome revealed by metagenomics and culture.</title>
        <authorList>
            <person name="Gilroy R."/>
            <person name="Ravi A."/>
            <person name="Getino M."/>
            <person name="Pursley I."/>
            <person name="Horton D.L."/>
            <person name="Alikhan N.F."/>
            <person name="Baker D."/>
            <person name="Gharbi K."/>
            <person name="Hall N."/>
            <person name="Watson M."/>
            <person name="Adriaenssens E.M."/>
            <person name="Foster-Nyarko E."/>
            <person name="Jarju S."/>
            <person name="Secka A."/>
            <person name="Antonio M."/>
            <person name="Oren A."/>
            <person name="Chaudhuri R.R."/>
            <person name="La Ragione R."/>
            <person name="Hildebrand F."/>
            <person name="Pallen M.J."/>
        </authorList>
    </citation>
    <scope>NUCLEOTIDE SEQUENCE</scope>
    <source>
        <strain evidence="2">2239</strain>
    </source>
</reference>
<dbReference type="Proteomes" id="UP000824193">
    <property type="component" value="Unassembled WGS sequence"/>
</dbReference>
<sequence>MSETTTLRFEPVRLTSADFGGMNCLPDIYDNASLHSRVQCSSRITGQDRETFDALRIHTVLPYQMQSLYDRSRREKTFTAAVLENEALKATFLPQLGGRLWSLFDKREQRELLFVNDVLQPCNLALRNAWFAGGVEWNCGVRGHALLTCSPLFTRQAVNEKGDPLLIMYEYERVTRVTYKICATLQQDALLLKMTIENTEDRDKWTYWWSNIAAPENPKTRVIVPATETFYCGYREGVHVLDSGPYPHTDQLRIDDLSYPARYDQTWDMFFKIPEQEHKWIAAVEEDGRGLLQYSDNTLIGRKLFAWGAHPGGRNWNHWLSDAGQPYIEIQAGLAPTQQHVVRLGANEKISWMEGYCAVSGDPHALHSPQYSDAVREIGGMAGDRIARLDESLFRPKDIPAPVLEGSGWGALEGMLRGSCVSEECDFPQSSIGGEQKEWYALLVQGRLPEHAPCEPIVSYEAGEEWISRIAETMTGTWYEHYHLGVMHYAAKAIREAEVHFEASLAAEENPWALRNLAKIEKNIRNDRKKAAEYMARAYRMKPDYLPLAVEYAASLIYNGQNREMIALYDSLAPAFKAQGRLQLLLAAALTREGELDRAKAILTPQLCIPDIKEGEYSVSHIWVELYTRIMAEEENVPADSLSPAQVQARYPVPQALDFRQDL</sequence>
<name>A0A9D2ACV8_9FIRM</name>
<proteinExistence type="predicted"/>
<reference evidence="2" key="2">
    <citation type="submission" date="2021-04" db="EMBL/GenBank/DDBJ databases">
        <authorList>
            <person name="Gilroy R."/>
        </authorList>
    </citation>
    <scope>NUCLEOTIDE SEQUENCE</scope>
    <source>
        <strain evidence="2">2239</strain>
    </source>
</reference>